<dbReference type="InterPro" id="IPR021457">
    <property type="entry name" value="DUF3108"/>
</dbReference>
<evidence type="ECO:0000313" key="2">
    <source>
        <dbReference type="EMBL" id="RRJ19644.1"/>
    </source>
</evidence>
<reference evidence="2 3" key="1">
    <citation type="submission" date="2018-11" db="EMBL/GenBank/DDBJ databases">
        <title>Draft genome analysis of Rheinheimera mesophila isolated from an industrial waste site.</title>
        <authorList>
            <person name="Yu Q."/>
            <person name="Qi Y."/>
            <person name="Zhang H."/>
            <person name="Lu Y."/>
            <person name="Pu J."/>
        </authorList>
    </citation>
    <scope>NUCLEOTIDE SEQUENCE [LARGE SCALE GENOMIC DNA]</scope>
    <source>
        <strain evidence="2 3">IITR13</strain>
    </source>
</reference>
<feature type="signal peptide" evidence="1">
    <location>
        <begin position="1"/>
        <end position="35"/>
    </location>
</feature>
<keyword evidence="1" id="KW-0732">Signal</keyword>
<evidence type="ECO:0000313" key="3">
    <source>
        <dbReference type="Proteomes" id="UP000276260"/>
    </source>
</evidence>
<keyword evidence="3" id="KW-1185">Reference proteome</keyword>
<comment type="caution">
    <text evidence="2">The sequence shown here is derived from an EMBL/GenBank/DDBJ whole genome shotgun (WGS) entry which is preliminary data.</text>
</comment>
<evidence type="ECO:0000256" key="1">
    <source>
        <dbReference type="SAM" id="SignalP"/>
    </source>
</evidence>
<dbReference type="Pfam" id="PF11306">
    <property type="entry name" value="DUF3108"/>
    <property type="match status" value="1"/>
</dbReference>
<gene>
    <name evidence="2" type="ORF">EIK76_14445</name>
</gene>
<feature type="chain" id="PRO_5018156518" evidence="1">
    <location>
        <begin position="36"/>
        <end position="256"/>
    </location>
</feature>
<dbReference type="OrthoDB" id="6007799at2"/>
<sequence length="256" mass="29979">MAFYYLTMDMPMTRMMNKWRLSASFFLLFSSLLFAEEPTTTASVQLSAFEASYNVLRSGKKHGEAKRYLKTTEQGYELGYSSDISWLIFEDKRSEQSFFTVKEGRIQPSRYVMQRTGSGPNRYYELNLNWDSKELRVEKSKKLKAVQWNEQWLDPLSYHNQLALDLKAGNTEFVYQVLNRHGDERKYSYKVAGEEWLSLPYGKVKTIRIERTGTSADKQVLAWVAPELDYLLVRLWQAEDNVEQFDIQLATFKAAE</sequence>
<dbReference type="AlphaFoldDB" id="A0A3P3QET4"/>
<protein>
    <submittedName>
        <fullName evidence="2">DUF3108 domain-containing protein</fullName>
    </submittedName>
</protein>
<name>A0A3P3QET4_9GAMM</name>
<dbReference type="EMBL" id="RRCF01000004">
    <property type="protein sequence ID" value="RRJ19644.1"/>
    <property type="molecule type" value="Genomic_DNA"/>
</dbReference>
<dbReference type="Proteomes" id="UP000276260">
    <property type="component" value="Unassembled WGS sequence"/>
</dbReference>
<proteinExistence type="predicted"/>
<organism evidence="2 3">
    <name type="scientific">Rheinheimera mesophila</name>
    <dbReference type="NCBI Taxonomy" id="1547515"/>
    <lineage>
        <taxon>Bacteria</taxon>
        <taxon>Pseudomonadati</taxon>
        <taxon>Pseudomonadota</taxon>
        <taxon>Gammaproteobacteria</taxon>
        <taxon>Chromatiales</taxon>
        <taxon>Chromatiaceae</taxon>
        <taxon>Rheinheimera</taxon>
    </lineage>
</organism>
<accession>A0A3P3QET4</accession>
<dbReference type="RefSeq" id="WP_082101868.1">
    <property type="nucleotide sequence ID" value="NZ_LAVS01000086.1"/>
</dbReference>